<name>A0AAJ1IAX0_9SPIO</name>
<dbReference type="Pfam" id="PF13487">
    <property type="entry name" value="HD_5"/>
    <property type="match status" value="1"/>
</dbReference>
<dbReference type="EMBL" id="JAQQAL010000010">
    <property type="protein sequence ID" value="MDC7225907.1"/>
    <property type="molecule type" value="Genomic_DNA"/>
</dbReference>
<dbReference type="Gene3D" id="1.10.3210.10">
    <property type="entry name" value="Hypothetical protein af1432"/>
    <property type="match status" value="1"/>
</dbReference>
<comment type="caution">
    <text evidence="2">The sequence shown here is derived from an EMBL/GenBank/DDBJ whole genome shotgun (WGS) entry which is preliminary data.</text>
</comment>
<dbReference type="SMART" id="SM00065">
    <property type="entry name" value="GAF"/>
    <property type="match status" value="1"/>
</dbReference>
<dbReference type="InterPro" id="IPR029016">
    <property type="entry name" value="GAF-like_dom_sf"/>
</dbReference>
<dbReference type="SUPFAM" id="SSF109604">
    <property type="entry name" value="HD-domain/PDEase-like"/>
    <property type="match status" value="1"/>
</dbReference>
<dbReference type="CDD" id="cd00077">
    <property type="entry name" value="HDc"/>
    <property type="match status" value="1"/>
</dbReference>
<proteinExistence type="predicted"/>
<accession>A0AAJ1IAX0</accession>
<evidence type="ECO:0000259" key="1">
    <source>
        <dbReference type="PROSITE" id="PS51832"/>
    </source>
</evidence>
<dbReference type="AlphaFoldDB" id="A0AAJ1IAX0"/>
<feature type="domain" description="HD-GYP" evidence="1">
    <location>
        <begin position="176"/>
        <end position="373"/>
    </location>
</feature>
<reference evidence="2 3" key="1">
    <citation type="submission" date="2022-12" db="EMBL/GenBank/DDBJ databases">
        <title>Metagenome assembled genome from gulf of manar.</title>
        <authorList>
            <person name="Kohli P."/>
            <person name="Pk S."/>
            <person name="Venkata Ramana C."/>
            <person name="Sasikala C."/>
        </authorList>
    </citation>
    <scope>NUCLEOTIDE SEQUENCE [LARGE SCALE GENOMIC DNA]</scope>
    <source>
        <strain evidence="2">JB008</strain>
    </source>
</reference>
<dbReference type="SUPFAM" id="SSF55781">
    <property type="entry name" value="GAF domain-like"/>
    <property type="match status" value="1"/>
</dbReference>
<organism evidence="2 3">
    <name type="scientific">Candidatus Thalassospirochaeta sargassi</name>
    <dbReference type="NCBI Taxonomy" id="3119039"/>
    <lineage>
        <taxon>Bacteria</taxon>
        <taxon>Pseudomonadati</taxon>
        <taxon>Spirochaetota</taxon>
        <taxon>Spirochaetia</taxon>
        <taxon>Spirochaetales</taxon>
        <taxon>Spirochaetaceae</taxon>
        <taxon>Candidatus Thalassospirochaeta</taxon>
    </lineage>
</organism>
<dbReference type="Pfam" id="PF01590">
    <property type="entry name" value="GAF"/>
    <property type="match status" value="1"/>
</dbReference>
<dbReference type="CDD" id="cd18773">
    <property type="entry name" value="PDC1_HK_sensor"/>
    <property type="match status" value="1"/>
</dbReference>
<dbReference type="PROSITE" id="PS51832">
    <property type="entry name" value="HD_GYP"/>
    <property type="match status" value="1"/>
</dbReference>
<dbReference type="InterPro" id="IPR037522">
    <property type="entry name" value="HD_GYP_dom"/>
</dbReference>
<dbReference type="InterPro" id="IPR003018">
    <property type="entry name" value="GAF"/>
</dbReference>
<gene>
    <name evidence="2" type="ORF">PQJ61_03985</name>
</gene>
<dbReference type="NCBIfam" id="TIGR00277">
    <property type="entry name" value="HDIG"/>
    <property type="match status" value="1"/>
</dbReference>
<dbReference type="InterPro" id="IPR006675">
    <property type="entry name" value="HDIG_dom"/>
</dbReference>
<sequence length="375" mass="42309">MEDNKTVNRPTAVKLLGIIFDYLTKIASERSVDKILRLIADFGRDVVSADRCTVWLLDEKKDILWTRVAHGVDRIEISRNNGIAGEVATTGEPLIINDPYSDPRFDKEVDKKTGYTTYGIIALPIRDSDGNMIGVVQVLNSLTPLKKFTKKDQQHLMLAASYAGNQLEAVMLQEEMENTQREIIFTLAETGEMRSKETGNHVKRVAEYSRILAELYGLSETEALLLKTASPLHDIGKIAIPDSILLKNGPLNDEERKIMMGHTTLGYEMLKHSDRKTLKAAAAIALHHHEKWDGSGYPNGLKGDEINLYGRITAIGDVFDALACPRVYKPAWEKKRVIETFRKDSGTHFDPVLTKLFLDNFEQFWKVHNTLSDNR</sequence>
<evidence type="ECO:0000313" key="2">
    <source>
        <dbReference type="EMBL" id="MDC7225907.1"/>
    </source>
</evidence>
<dbReference type="InterPro" id="IPR003607">
    <property type="entry name" value="HD/PDEase_dom"/>
</dbReference>
<dbReference type="InterPro" id="IPR052020">
    <property type="entry name" value="Cyclic_di-GMP/3'3'-cGAMP_PDE"/>
</dbReference>
<evidence type="ECO:0000313" key="3">
    <source>
        <dbReference type="Proteomes" id="UP001221217"/>
    </source>
</evidence>
<dbReference type="PANTHER" id="PTHR45228">
    <property type="entry name" value="CYCLIC DI-GMP PHOSPHODIESTERASE TM_0186-RELATED"/>
    <property type="match status" value="1"/>
</dbReference>
<protein>
    <submittedName>
        <fullName evidence="2">HD domain-containing protein</fullName>
    </submittedName>
</protein>
<dbReference type="PANTHER" id="PTHR45228:SF9">
    <property type="entry name" value="3'3'-CGAMP-SPECIFIC PHOSPHODIESTERASE 2"/>
    <property type="match status" value="1"/>
</dbReference>
<dbReference type="Gene3D" id="3.30.450.40">
    <property type="match status" value="1"/>
</dbReference>
<dbReference type="SMART" id="SM00471">
    <property type="entry name" value="HDc"/>
    <property type="match status" value="1"/>
</dbReference>
<dbReference type="Proteomes" id="UP001221217">
    <property type="component" value="Unassembled WGS sequence"/>
</dbReference>